<sequence length="91" mass="10085">MHGVVFAFLYEPPLVPPGSDPRAHLIPRCSEGVVVAAFALHRHSVSIFWRTAALNPARFSGLADMLTFLRLSSRRTQNFASRLAKQNNAQP</sequence>
<proteinExistence type="predicted"/>
<name>A0A2M8R846_9BRAD</name>
<evidence type="ECO:0000313" key="1">
    <source>
        <dbReference type="EMBL" id="PJG53982.1"/>
    </source>
</evidence>
<reference evidence="1 2" key="1">
    <citation type="submission" date="2017-11" db="EMBL/GenBank/DDBJ databases">
        <title>Bradyrhizobium forestalis sp. nov., an efficient nitrogen-fixing bacterium isolated from nodules of forest legume species in the Amazon.</title>
        <authorList>
            <person name="Costa E.M."/>
            <person name="Guimaraes A."/>
            <person name="Carvalho T.S."/>
            <person name="Rodrigues T.L."/>
            <person name="Ribeiro P.R.A."/>
            <person name="Lebbe L."/>
            <person name="Willems A."/>
            <person name="Moreira F.M.S."/>
        </authorList>
    </citation>
    <scope>NUCLEOTIDE SEQUENCE [LARGE SCALE GENOMIC DNA]</scope>
    <source>
        <strain evidence="1 2">INPA54B</strain>
    </source>
</reference>
<organism evidence="1 2">
    <name type="scientific">Bradyrhizobium forestalis</name>
    <dbReference type="NCBI Taxonomy" id="1419263"/>
    <lineage>
        <taxon>Bacteria</taxon>
        <taxon>Pseudomonadati</taxon>
        <taxon>Pseudomonadota</taxon>
        <taxon>Alphaproteobacteria</taxon>
        <taxon>Hyphomicrobiales</taxon>
        <taxon>Nitrobacteraceae</taxon>
        <taxon>Bradyrhizobium</taxon>
    </lineage>
</organism>
<dbReference type="AlphaFoldDB" id="A0A2M8R846"/>
<keyword evidence="2" id="KW-1185">Reference proteome</keyword>
<dbReference type="EMBL" id="PGVG01000013">
    <property type="protein sequence ID" value="PJG53982.1"/>
    <property type="molecule type" value="Genomic_DNA"/>
</dbReference>
<evidence type="ECO:0000313" key="2">
    <source>
        <dbReference type="Proteomes" id="UP000231194"/>
    </source>
</evidence>
<comment type="caution">
    <text evidence="1">The sequence shown here is derived from an EMBL/GenBank/DDBJ whole genome shotgun (WGS) entry which is preliminary data.</text>
</comment>
<dbReference type="Proteomes" id="UP000231194">
    <property type="component" value="Unassembled WGS sequence"/>
</dbReference>
<gene>
    <name evidence="1" type="ORF">CVM73_17665</name>
</gene>
<accession>A0A2M8R846</accession>
<protein>
    <submittedName>
        <fullName evidence="1">Uncharacterized protein</fullName>
    </submittedName>
</protein>